<gene>
    <name evidence="1" type="ORF">HNP49_002649</name>
</gene>
<proteinExistence type="predicted"/>
<dbReference type="InterPro" id="IPR038444">
    <property type="entry name" value="DUF465_sf"/>
</dbReference>
<sequence>MPLQKHPLEREFPEYVAQLQLLQRCDGHFQHLVDEYHRLDERIFTVEAGRQALDDCLLLGLKLQRVGLKDELAERLCQAKASADLH</sequence>
<dbReference type="Pfam" id="PF04325">
    <property type="entry name" value="DUF465"/>
    <property type="match status" value="1"/>
</dbReference>
<dbReference type="InterPro" id="IPR007420">
    <property type="entry name" value="DUF465"/>
</dbReference>
<comment type="caution">
    <text evidence="1">The sequence shown here is derived from an EMBL/GenBank/DDBJ whole genome shotgun (WGS) entry which is preliminary data.</text>
</comment>
<protein>
    <submittedName>
        <fullName evidence="1">Uncharacterized protein YdcH (DUF465 family)</fullName>
    </submittedName>
</protein>
<dbReference type="RefSeq" id="WP_184683969.1">
    <property type="nucleotide sequence ID" value="NZ_JACHLL010000004.1"/>
</dbReference>
<evidence type="ECO:0000313" key="1">
    <source>
        <dbReference type="EMBL" id="MBB6342467.1"/>
    </source>
</evidence>
<dbReference type="AlphaFoldDB" id="A0A7X0ESE9"/>
<name>A0A7X0ESE9_9PSED</name>
<evidence type="ECO:0000313" key="2">
    <source>
        <dbReference type="Proteomes" id="UP000557193"/>
    </source>
</evidence>
<organism evidence="1 2">
    <name type="scientific">Pseudomonas fluvialis</name>
    <dbReference type="NCBI Taxonomy" id="1793966"/>
    <lineage>
        <taxon>Bacteria</taxon>
        <taxon>Pseudomonadati</taxon>
        <taxon>Pseudomonadota</taxon>
        <taxon>Gammaproteobacteria</taxon>
        <taxon>Pseudomonadales</taxon>
        <taxon>Pseudomonadaceae</taxon>
        <taxon>Pseudomonas</taxon>
    </lineage>
</organism>
<reference evidence="1 2" key="1">
    <citation type="submission" date="2020-08" db="EMBL/GenBank/DDBJ databases">
        <title>Functional genomics of gut bacteria from endangered species of beetles.</title>
        <authorList>
            <person name="Carlos-Shanley C."/>
        </authorList>
    </citation>
    <scope>NUCLEOTIDE SEQUENCE [LARGE SCALE GENOMIC DNA]</scope>
    <source>
        <strain evidence="1 2">S00202</strain>
    </source>
</reference>
<accession>A0A7X0ESE9</accession>
<keyword evidence="2" id="KW-1185">Reference proteome</keyword>
<dbReference type="EMBL" id="JACHLL010000004">
    <property type="protein sequence ID" value="MBB6342467.1"/>
    <property type="molecule type" value="Genomic_DNA"/>
</dbReference>
<dbReference type="Proteomes" id="UP000557193">
    <property type="component" value="Unassembled WGS sequence"/>
</dbReference>
<dbReference type="Gene3D" id="6.10.280.50">
    <property type="match status" value="1"/>
</dbReference>